<dbReference type="SUPFAM" id="SSF50249">
    <property type="entry name" value="Nucleic acid-binding proteins"/>
    <property type="match status" value="1"/>
</dbReference>
<evidence type="ECO:0000256" key="5">
    <source>
        <dbReference type="ARBA" id="ARBA00023204"/>
    </source>
</evidence>
<dbReference type="OrthoDB" id="9804792at2"/>
<evidence type="ECO:0000256" key="6">
    <source>
        <dbReference type="ARBA" id="ARBA00033409"/>
    </source>
</evidence>
<dbReference type="InterPro" id="IPR012340">
    <property type="entry name" value="NA-bd_OB-fold"/>
</dbReference>
<evidence type="ECO:0000259" key="8">
    <source>
        <dbReference type="Pfam" id="PF11967"/>
    </source>
</evidence>
<dbReference type="KEGG" id="hat:RC74_08330"/>
<dbReference type="STRING" id="1579316.RC74_08330"/>
<accession>A0A126UZX2</accession>
<dbReference type="InterPro" id="IPR003717">
    <property type="entry name" value="RecO"/>
</dbReference>
<dbReference type="InterPro" id="IPR022572">
    <property type="entry name" value="DNA_rep/recomb_RecO_N"/>
</dbReference>
<comment type="function">
    <text evidence="7">Involved in DNA repair and RecF pathway recombination.</text>
</comment>
<keyword evidence="5 7" id="KW-0234">DNA repair</keyword>
<dbReference type="Gene3D" id="2.40.50.140">
    <property type="entry name" value="Nucleic acid-binding proteins"/>
    <property type="match status" value="1"/>
</dbReference>
<dbReference type="SUPFAM" id="SSF57863">
    <property type="entry name" value="ArfGap/RecO-like zinc finger"/>
    <property type="match status" value="1"/>
</dbReference>
<dbReference type="RefSeq" id="WP_039001829.1">
    <property type="nucleotide sequence ID" value="NZ_CP014327.1"/>
</dbReference>
<dbReference type="EMBL" id="CP014327">
    <property type="protein sequence ID" value="AML51255.1"/>
    <property type="molecule type" value="Genomic_DNA"/>
</dbReference>
<dbReference type="GO" id="GO:0006302">
    <property type="term" value="P:double-strand break repair"/>
    <property type="evidence" value="ECO:0007669"/>
    <property type="project" value="TreeGrafter"/>
</dbReference>
<dbReference type="HAMAP" id="MF_00201">
    <property type="entry name" value="RecO"/>
    <property type="match status" value="1"/>
</dbReference>
<dbReference type="Pfam" id="PF11967">
    <property type="entry name" value="RecO_N"/>
    <property type="match status" value="1"/>
</dbReference>
<protein>
    <recommendedName>
        <fullName evidence="2 7">DNA repair protein RecO</fullName>
    </recommendedName>
    <alternativeName>
        <fullName evidence="6 7">Recombination protein O</fullName>
    </alternativeName>
</protein>
<gene>
    <name evidence="7" type="primary">recO</name>
    <name evidence="9" type="ORF">RC74_08330</name>
</gene>
<evidence type="ECO:0000256" key="3">
    <source>
        <dbReference type="ARBA" id="ARBA00022763"/>
    </source>
</evidence>
<dbReference type="Pfam" id="PF02565">
    <property type="entry name" value="RecO_C"/>
    <property type="match status" value="1"/>
</dbReference>
<dbReference type="PANTHER" id="PTHR33991:SF1">
    <property type="entry name" value="DNA REPAIR PROTEIN RECO"/>
    <property type="match status" value="1"/>
</dbReference>
<dbReference type="AlphaFoldDB" id="A0A126UZX2"/>
<dbReference type="Gene3D" id="1.20.1440.120">
    <property type="entry name" value="Recombination protein O, C-terminal domain"/>
    <property type="match status" value="1"/>
</dbReference>
<name>A0A126UZX2_9RHOB</name>
<dbReference type="InterPro" id="IPR037278">
    <property type="entry name" value="ARFGAP/RecO"/>
</dbReference>
<keyword evidence="3 7" id="KW-0227">DNA damage</keyword>
<evidence type="ECO:0000313" key="9">
    <source>
        <dbReference type="EMBL" id="AML51255.1"/>
    </source>
</evidence>
<evidence type="ECO:0000256" key="7">
    <source>
        <dbReference type="HAMAP-Rule" id="MF_00201"/>
    </source>
</evidence>
<sequence>MEWRDQGTVLTVRRHGETSAIIDVLTPERGRYTGVVRGGTSRKLAPILQPGAELSLTWRARLEQHMGAFTVEPIRTRAALVMDDRLALAGLNAITALLAFCLPEREPHKPIYSASISLLDLLSMTDAWPLAYLRWEADLLEEMGFGMDLRRCAVTGSRDDLIYVSPKSARAVSRAGAGEWASRLLPLPQCLLGQSSVTDEEIMQGLETTGYFLKNRLAVALGDRDLPAARQRLIDLLKR</sequence>
<dbReference type="Proteomes" id="UP000070371">
    <property type="component" value="Chromosome"/>
</dbReference>
<evidence type="ECO:0000256" key="2">
    <source>
        <dbReference type="ARBA" id="ARBA00021310"/>
    </source>
</evidence>
<evidence type="ECO:0000256" key="4">
    <source>
        <dbReference type="ARBA" id="ARBA00023172"/>
    </source>
</evidence>
<proteinExistence type="inferred from homology"/>
<dbReference type="GO" id="GO:0043590">
    <property type="term" value="C:bacterial nucleoid"/>
    <property type="evidence" value="ECO:0007669"/>
    <property type="project" value="TreeGrafter"/>
</dbReference>
<comment type="similarity">
    <text evidence="1 7">Belongs to the RecO family.</text>
</comment>
<keyword evidence="10" id="KW-1185">Reference proteome</keyword>
<dbReference type="NCBIfam" id="TIGR00613">
    <property type="entry name" value="reco"/>
    <property type="match status" value="1"/>
</dbReference>
<keyword evidence="4 7" id="KW-0233">DNA recombination</keyword>
<dbReference type="PANTHER" id="PTHR33991">
    <property type="entry name" value="DNA REPAIR PROTEIN RECO"/>
    <property type="match status" value="1"/>
</dbReference>
<dbReference type="InterPro" id="IPR042242">
    <property type="entry name" value="RecO_C"/>
</dbReference>
<evidence type="ECO:0000256" key="1">
    <source>
        <dbReference type="ARBA" id="ARBA00007452"/>
    </source>
</evidence>
<reference evidence="9 10" key="1">
    <citation type="submission" date="2016-02" db="EMBL/GenBank/DDBJ databases">
        <title>Complete genome sequence of Halocynthiibacter arcticus PAMC 20958t from arctic marine sediment.</title>
        <authorList>
            <person name="Lee Y.M."/>
            <person name="Baek K."/>
            <person name="Lee H.K."/>
            <person name="Shin S.C."/>
        </authorList>
    </citation>
    <scope>NUCLEOTIDE SEQUENCE [LARGE SCALE GENOMIC DNA]</scope>
    <source>
        <strain evidence="9">PAMC 20958</strain>
    </source>
</reference>
<organism evidence="9 10">
    <name type="scientific">Falsihalocynthiibacter arcticus</name>
    <dbReference type="NCBI Taxonomy" id="1579316"/>
    <lineage>
        <taxon>Bacteria</taxon>
        <taxon>Pseudomonadati</taxon>
        <taxon>Pseudomonadota</taxon>
        <taxon>Alphaproteobacteria</taxon>
        <taxon>Rhodobacterales</taxon>
        <taxon>Roseobacteraceae</taxon>
        <taxon>Falsihalocynthiibacter</taxon>
    </lineage>
</organism>
<dbReference type="GO" id="GO:0006310">
    <property type="term" value="P:DNA recombination"/>
    <property type="evidence" value="ECO:0007669"/>
    <property type="project" value="UniProtKB-UniRule"/>
</dbReference>
<evidence type="ECO:0000313" key="10">
    <source>
        <dbReference type="Proteomes" id="UP000070371"/>
    </source>
</evidence>
<feature type="domain" description="DNA replication/recombination mediator RecO N-terminal" evidence="8">
    <location>
        <begin position="1"/>
        <end position="75"/>
    </location>
</feature>